<dbReference type="Proteomes" id="UP001249851">
    <property type="component" value="Unassembled WGS sequence"/>
</dbReference>
<gene>
    <name evidence="2" type="ORF">P5673_031978</name>
</gene>
<reference evidence="2" key="1">
    <citation type="journal article" date="2023" name="G3 (Bethesda)">
        <title>Whole genome assembly and annotation of the endangered Caribbean coral Acropora cervicornis.</title>
        <authorList>
            <person name="Selwyn J.D."/>
            <person name="Vollmer S.V."/>
        </authorList>
    </citation>
    <scope>NUCLEOTIDE SEQUENCE</scope>
    <source>
        <strain evidence="2">K2</strain>
    </source>
</reference>
<dbReference type="Gene3D" id="3.40.50.20">
    <property type="match status" value="1"/>
</dbReference>
<dbReference type="Gene3D" id="3.30.470.20">
    <property type="entry name" value="ATP-grasp fold, B domain"/>
    <property type="match status" value="1"/>
</dbReference>
<reference evidence="2" key="2">
    <citation type="journal article" date="2023" name="Science">
        <title>Genomic signatures of disease resistance in endangered staghorn corals.</title>
        <authorList>
            <person name="Vollmer S.V."/>
            <person name="Selwyn J.D."/>
            <person name="Despard B.A."/>
            <person name="Roesel C.L."/>
        </authorList>
    </citation>
    <scope>NUCLEOTIDE SEQUENCE</scope>
    <source>
        <strain evidence="2">K2</strain>
    </source>
</reference>
<keyword evidence="1" id="KW-1133">Transmembrane helix</keyword>
<accession>A0AAD9PS82</accession>
<evidence type="ECO:0008006" key="4">
    <source>
        <dbReference type="Google" id="ProtNLM"/>
    </source>
</evidence>
<proteinExistence type="predicted"/>
<evidence type="ECO:0000313" key="2">
    <source>
        <dbReference type="EMBL" id="KAK2547956.1"/>
    </source>
</evidence>
<comment type="caution">
    <text evidence="2">The sequence shown here is derived from an EMBL/GenBank/DDBJ whole genome shotgun (WGS) entry which is preliminary data.</text>
</comment>
<dbReference type="AlphaFoldDB" id="A0AAD9PS82"/>
<name>A0AAD9PS82_ACRCE</name>
<dbReference type="EMBL" id="JARQWQ010000161">
    <property type="protein sequence ID" value="KAK2547956.1"/>
    <property type="molecule type" value="Genomic_DNA"/>
</dbReference>
<evidence type="ECO:0000313" key="3">
    <source>
        <dbReference type="Proteomes" id="UP001249851"/>
    </source>
</evidence>
<keyword evidence="1" id="KW-0812">Transmembrane</keyword>
<keyword evidence="1" id="KW-0472">Membrane</keyword>
<evidence type="ECO:0000256" key="1">
    <source>
        <dbReference type="SAM" id="Phobius"/>
    </source>
</evidence>
<sequence length="463" mass="53271">MPVVQHPVEFNISSFAKLWYRLKAAAYIVFLISTAPLCFLVTICVWLIKSKVDSPLEPSLRRTVLVSGLPHTKGLHVAKTLAKAGHRVVLADAEDFWCPAARWSCFISKFYSVPNLNRADDNEAYINGIIKIAEKENIDWYVPISHTKTAHSDTVIKQRLAKLHPRIKCLVFDDPNLTTLLDDKLLFLKECKRLDLSVPYFKQVDSSSEVFEMVERGFFSDSYFFLKPLEPYSLDRLNFTPIPSCAEEFEKFIVPYEAMFKKNQPYLVHQFIEGKEFAANAIAVNGNLQAFHVCPCSPMQINYDVIKHAKIKMWVETFCKAKEITGCICFDFIEHKESGLVYCIECNPRLHSSVVSYHMHSNLERAIRGAMEVEFQLSKHMEPQIPSASVYWMYNEIGKLFLFQQGPSEFFGTLLAGKDAVFDFNDPWPFFMLNHFQIPLMLLQAVITGKRWNIVNYCLGQLR</sequence>
<keyword evidence="3" id="KW-1185">Reference proteome</keyword>
<organism evidence="2 3">
    <name type="scientific">Acropora cervicornis</name>
    <name type="common">Staghorn coral</name>
    <dbReference type="NCBI Taxonomy" id="6130"/>
    <lineage>
        <taxon>Eukaryota</taxon>
        <taxon>Metazoa</taxon>
        <taxon>Cnidaria</taxon>
        <taxon>Anthozoa</taxon>
        <taxon>Hexacorallia</taxon>
        <taxon>Scleractinia</taxon>
        <taxon>Astrocoeniina</taxon>
        <taxon>Acroporidae</taxon>
        <taxon>Acropora</taxon>
    </lineage>
</organism>
<feature type="transmembrane region" description="Helical" evidence="1">
    <location>
        <begin position="24"/>
        <end position="48"/>
    </location>
</feature>
<protein>
    <recommendedName>
        <fullName evidence="4">ATP-grasp domain-containing protein</fullName>
    </recommendedName>
</protein>
<dbReference type="SUPFAM" id="SSF56059">
    <property type="entry name" value="Glutathione synthetase ATP-binding domain-like"/>
    <property type="match status" value="1"/>
</dbReference>